<dbReference type="Proteomes" id="UP001177021">
    <property type="component" value="Unassembled WGS sequence"/>
</dbReference>
<evidence type="ECO:0000313" key="1">
    <source>
        <dbReference type="EMBL" id="CAJ2644655.1"/>
    </source>
</evidence>
<comment type="caution">
    <text evidence="1">The sequence shown here is derived from an EMBL/GenBank/DDBJ whole genome shotgun (WGS) entry which is preliminary data.</text>
</comment>
<name>A0ACB0JKZ6_TRIPR</name>
<evidence type="ECO:0000313" key="2">
    <source>
        <dbReference type="Proteomes" id="UP001177021"/>
    </source>
</evidence>
<protein>
    <submittedName>
        <fullName evidence="1">Uncharacterized protein</fullName>
    </submittedName>
</protein>
<organism evidence="1 2">
    <name type="scientific">Trifolium pratense</name>
    <name type="common">Red clover</name>
    <dbReference type="NCBI Taxonomy" id="57577"/>
    <lineage>
        <taxon>Eukaryota</taxon>
        <taxon>Viridiplantae</taxon>
        <taxon>Streptophyta</taxon>
        <taxon>Embryophyta</taxon>
        <taxon>Tracheophyta</taxon>
        <taxon>Spermatophyta</taxon>
        <taxon>Magnoliopsida</taxon>
        <taxon>eudicotyledons</taxon>
        <taxon>Gunneridae</taxon>
        <taxon>Pentapetalae</taxon>
        <taxon>rosids</taxon>
        <taxon>fabids</taxon>
        <taxon>Fabales</taxon>
        <taxon>Fabaceae</taxon>
        <taxon>Papilionoideae</taxon>
        <taxon>50 kb inversion clade</taxon>
        <taxon>NPAAA clade</taxon>
        <taxon>Hologalegina</taxon>
        <taxon>IRL clade</taxon>
        <taxon>Trifolieae</taxon>
        <taxon>Trifolium</taxon>
    </lineage>
</organism>
<dbReference type="EMBL" id="CASHSV030000044">
    <property type="protein sequence ID" value="CAJ2644655.1"/>
    <property type="molecule type" value="Genomic_DNA"/>
</dbReference>
<reference evidence="1" key="1">
    <citation type="submission" date="2023-10" db="EMBL/GenBank/DDBJ databases">
        <authorList>
            <person name="Rodriguez Cubillos JULIANA M."/>
            <person name="De Vega J."/>
        </authorList>
    </citation>
    <scope>NUCLEOTIDE SEQUENCE</scope>
</reference>
<sequence length="145" mass="16552">MKLVFCRIRERYVVFHQTKTQKLPGTKKTTTINPSPPPINRTKKNKQRQEEADRTRNRKRKEKKVAANPTNHCEFGRATTVSPSHDSGRPPPRSLSLTQANLLSRGHSLTLTRSPAVLFCVFMFLCFCFGSENGVVFSWIYSSLL</sequence>
<keyword evidence="2" id="KW-1185">Reference proteome</keyword>
<proteinExistence type="predicted"/>
<gene>
    <name evidence="1" type="ORF">MILVUS5_LOCUS13633</name>
</gene>
<accession>A0ACB0JKZ6</accession>